<keyword evidence="6" id="KW-0770">Synapse</keyword>
<feature type="binding site" evidence="15">
    <location>
        <position position="504"/>
    </location>
    <ligand>
        <name>L-glutamate</name>
        <dbReference type="ChEBI" id="CHEBI:29985"/>
    </ligand>
</feature>
<dbReference type="GO" id="GO:0038023">
    <property type="term" value="F:signaling receptor activity"/>
    <property type="evidence" value="ECO:0007669"/>
    <property type="project" value="InterPro"/>
</dbReference>
<keyword evidence="4 20" id="KW-0732">Signal</keyword>
<feature type="transmembrane region" description="Helical" evidence="19">
    <location>
        <begin position="549"/>
        <end position="568"/>
    </location>
</feature>
<feature type="site" description="Interaction with the cone snail toxin Con-ikot-ikot" evidence="16">
    <location>
        <position position="761"/>
    </location>
</feature>
<dbReference type="GO" id="GO:0015276">
    <property type="term" value="F:ligand-gated monoatomic ion channel activity"/>
    <property type="evidence" value="ECO:0007669"/>
    <property type="project" value="InterPro"/>
</dbReference>
<reference evidence="23" key="1">
    <citation type="submission" date="2021-03" db="EMBL/GenBank/DDBJ databases">
        <authorList>
            <person name="Bekaert M."/>
        </authorList>
    </citation>
    <scope>NUCLEOTIDE SEQUENCE</scope>
</reference>
<keyword evidence="7" id="KW-0406">Ion transport</keyword>
<feature type="signal peptide" evidence="20">
    <location>
        <begin position="1"/>
        <end position="16"/>
    </location>
</feature>
<dbReference type="Pfam" id="PF10613">
    <property type="entry name" value="Lig_chan-Glu_bd"/>
    <property type="match status" value="1"/>
</dbReference>
<keyword evidence="8 19" id="KW-0472">Membrane</keyword>
<dbReference type="InterPro" id="IPR001320">
    <property type="entry name" value="Iontro_rcpt_C"/>
</dbReference>
<organism evidence="23 24">
    <name type="scientific">Mytilus edulis</name>
    <name type="common">Blue mussel</name>
    <dbReference type="NCBI Taxonomy" id="6550"/>
    <lineage>
        <taxon>Eukaryota</taxon>
        <taxon>Metazoa</taxon>
        <taxon>Spiralia</taxon>
        <taxon>Lophotrochozoa</taxon>
        <taxon>Mollusca</taxon>
        <taxon>Bivalvia</taxon>
        <taxon>Autobranchia</taxon>
        <taxon>Pteriomorphia</taxon>
        <taxon>Mytilida</taxon>
        <taxon>Mytiloidea</taxon>
        <taxon>Mytilidae</taxon>
        <taxon>Mytilinae</taxon>
        <taxon>Mytilus</taxon>
    </lineage>
</organism>
<proteinExistence type="predicted"/>
<comment type="subcellular location">
    <subcellularLocation>
        <location evidence="14">Postsynaptic cell membrane</location>
        <topology evidence="14">Multi-pass membrane protein</topology>
    </subcellularLocation>
</comment>
<evidence type="ECO:0000256" key="4">
    <source>
        <dbReference type="ARBA" id="ARBA00022729"/>
    </source>
</evidence>
<evidence type="ECO:0000256" key="16">
    <source>
        <dbReference type="PIRSR" id="PIRSR601508-2"/>
    </source>
</evidence>
<dbReference type="InterPro" id="IPR019594">
    <property type="entry name" value="Glu/Gly-bd"/>
</dbReference>
<keyword evidence="9" id="KW-0675">Receptor</keyword>
<gene>
    <name evidence="23" type="ORF">MEDL_57350</name>
</gene>
<dbReference type="FunFam" id="3.40.190.10:FF:000060">
    <property type="entry name" value="Glutamate receptor ionotropic, kainate 1"/>
    <property type="match status" value="1"/>
</dbReference>
<evidence type="ECO:0000256" key="8">
    <source>
        <dbReference type="ARBA" id="ARBA00023136"/>
    </source>
</evidence>
<evidence type="ECO:0000256" key="17">
    <source>
        <dbReference type="PIRSR" id="PIRSR601508-3"/>
    </source>
</evidence>
<keyword evidence="10" id="KW-0325">Glycoprotein</keyword>
<dbReference type="Gene3D" id="3.40.50.2300">
    <property type="match status" value="2"/>
</dbReference>
<feature type="transmembrane region" description="Helical" evidence="19">
    <location>
        <begin position="615"/>
        <end position="637"/>
    </location>
</feature>
<evidence type="ECO:0000256" key="2">
    <source>
        <dbReference type="ARBA" id="ARBA00022475"/>
    </source>
</evidence>
<evidence type="ECO:0000313" key="23">
    <source>
        <dbReference type="EMBL" id="CAG2245348.1"/>
    </source>
</evidence>
<keyword evidence="3 19" id="KW-0812">Transmembrane</keyword>
<sequence length="856" mass="98721">MKRIVILLTFCHFMTASDQHFTLNIGIVPSKDNSIDNVTSYYPLTVPYTVLPLKVKTYRSQYDKMTKLMELLIKNDIHIVIGPFDDSIAVVTEKLEIPYLALTSDQHGRRLRSTFQLLPTLSDFSSAMLDLISYYEWDKVSLFYDDDRGVDMLEKLLSNHDLMVKSWRVDSVGTDEQIRDHLVHMRIAFVQTSIIFCNRNNTYQILEQARSLAMMSIPYEWFFYDPGDQLVHIFKGFEDITFNYTVFSLMEFNSHVYGVKHPEEKLNVALTTDALYIINQTVPRLDNNTVQGIRKDMINILKQDTFEGMTGHIAFDNNGQRFNFTILLTEVSVYKNRLKEVFNRYGSIQHRSLFGDNEEVNVYTTEDTTMPEYRKKDLMFETLKIGRWVSYQDGMFIPRLQMTENIERGNKTTQFPLRGRKARIVMIEEKPFTMHKKDHEKYSGNERFEGYSVDLITEIANMLHFEFEIYLVHDGKFGTKEKNGEWNGMLGELLKGNATMSVAPLSINSLREEAVDFTKPFMTRYISVLMKVPMSERSYFEFLNPLHPLVWFCTFGAFVVVSLVLYMFEKVGASHSKDLPGISFKESFWFVFGSLLQGSTEASPSTLPGRILTSAWWFFALILISSYTANLAAFLTVKKINTPIKSVTDLASQTTIRYGTVIDSGIMQFFKNTDIEHFAKMWAQMSEIDPQESMVANTSVGFNKVKKGNYAFFWDTAVNKYMTIKDCEFMEIGPHFDPKGFGIGVPPGATYREELSMAILKLGDASILHQLENKWWPRRTCPDVTKPSAEETSELQIENVAGVFFILSGGIVCAAIACVFEYFSKRCKNREREVQKRKENNSTPNHVNHKERESFL</sequence>
<keyword evidence="24" id="KW-1185">Reference proteome</keyword>
<evidence type="ECO:0000256" key="9">
    <source>
        <dbReference type="ARBA" id="ARBA00023170"/>
    </source>
</evidence>
<dbReference type="Pfam" id="PF01094">
    <property type="entry name" value="ANF_receptor"/>
    <property type="match status" value="1"/>
</dbReference>
<keyword evidence="11" id="KW-0628">Postsynaptic cell membrane</keyword>
<keyword evidence="12" id="KW-1071">Ligand-gated ion channel</keyword>
<dbReference type="InterPro" id="IPR028082">
    <property type="entry name" value="Peripla_BP_I"/>
</dbReference>
<feature type="region of interest" description="Disordered" evidence="18">
    <location>
        <begin position="833"/>
        <end position="856"/>
    </location>
</feature>
<evidence type="ECO:0000256" key="7">
    <source>
        <dbReference type="ARBA" id="ARBA00023065"/>
    </source>
</evidence>
<feature type="disulfide bond" evidence="17">
    <location>
        <begin position="727"/>
        <end position="781"/>
    </location>
</feature>
<dbReference type="Proteomes" id="UP000683360">
    <property type="component" value="Unassembled WGS sequence"/>
</dbReference>
<dbReference type="EMBL" id="CAJPWZ010002768">
    <property type="protein sequence ID" value="CAG2245348.1"/>
    <property type="molecule type" value="Genomic_DNA"/>
</dbReference>
<evidence type="ECO:0000256" key="6">
    <source>
        <dbReference type="ARBA" id="ARBA00023018"/>
    </source>
</evidence>
<evidence type="ECO:0000313" key="24">
    <source>
        <dbReference type="Proteomes" id="UP000683360"/>
    </source>
</evidence>
<dbReference type="Gene3D" id="3.40.190.10">
    <property type="entry name" value="Periplasmic binding protein-like II"/>
    <property type="match status" value="2"/>
</dbReference>
<dbReference type="InterPro" id="IPR001508">
    <property type="entry name" value="Iono_Glu_rcpt_met"/>
</dbReference>
<evidence type="ECO:0000256" key="3">
    <source>
        <dbReference type="ARBA" id="ARBA00022692"/>
    </source>
</evidence>
<dbReference type="SUPFAM" id="SSF53822">
    <property type="entry name" value="Periplasmic binding protein-like I"/>
    <property type="match status" value="1"/>
</dbReference>
<dbReference type="GO" id="GO:0045211">
    <property type="term" value="C:postsynaptic membrane"/>
    <property type="evidence" value="ECO:0007669"/>
    <property type="project" value="UniProtKB-SubCell"/>
</dbReference>
<evidence type="ECO:0000259" key="22">
    <source>
        <dbReference type="SMART" id="SM00918"/>
    </source>
</evidence>
<dbReference type="SUPFAM" id="SSF81324">
    <property type="entry name" value="Voltage-gated potassium channels"/>
    <property type="match status" value="1"/>
</dbReference>
<dbReference type="Pfam" id="PF00060">
    <property type="entry name" value="Lig_chan"/>
    <property type="match status" value="1"/>
</dbReference>
<feature type="chain" id="PRO_5035940067" evidence="20">
    <location>
        <begin position="17"/>
        <end position="856"/>
    </location>
</feature>
<dbReference type="InterPro" id="IPR015683">
    <property type="entry name" value="Ionotropic_Glu_rcpt"/>
</dbReference>
<evidence type="ECO:0000256" key="1">
    <source>
        <dbReference type="ARBA" id="ARBA00022448"/>
    </source>
</evidence>
<keyword evidence="1" id="KW-0813">Transport</keyword>
<evidence type="ECO:0000256" key="19">
    <source>
        <dbReference type="SAM" id="Phobius"/>
    </source>
</evidence>
<evidence type="ECO:0000256" key="20">
    <source>
        <dbReference type="SAM" id="SignalP"/>
    </source>
</evidence>
<dbReference type="OrthoDB" id="5984008at2759"/>
<keyword evidence="2" id="KW-1003">Cell membrane</keyword>
<dbReference type="PRINTS" id="PR00177">
    <property type="entry name" value="NMDARECEPTOR"/>
</dbReference>
<feature type="binding site" evidence="15">
    <location>
        <position position="715"/>
    </location>
    <ligand>
        <name>L-glutamate</name>
        <dbReference type="ChEBI" id="CHEBI:29985"/>
    </ligand>
</feature>
<dbReference type="PANTHER" id="PTHR18966">
    <property type="entry name" value="IONOTROPIC GLUTAMATE RECEPTOR"/>
    <property type="match status" value="1"/>
</dbReference>
<feature type="site" description="Interaction with the cone snail toxin Con-ikot-ikot" evidence="16">
    <location>
        <position position="671"/>
    </location>
</feature>
<name>A0A8S3UGI6_MYTED</name>
<dbReference type="SMART" id="SM00918">
    <property type="entry name" value="Lig_chan-Glu_bd"/>
    <property type="match status" value="1"/>
</dbReference>
<evidence type="ECO:0000256" key="18">
    <source>
        <dbReference type="SAM" id="MobiDB-lite"/>
    </source>
</evidence>
<dbReference type="Gene3D" id="1.10.287.70">
    <property type="match status" value="1"/>
</dbReference>
<evidence type="ECO:0000256" key="11">
    <source>
        <dbReference type="ARBA" id="ARBA00023257"/>
    </source>
</evidence>
<evidence type="ECO:0000259" key="21">
    <source>
        <dbReference type="SMART" id="SM00079"/>
    </source>
</evidence>
<evidence type="ECO:0000256" key="12">
    <source>
        <dbReference type="ARBA" id="ARBA00023286"/>
    </source>
</evidence>
<dbReference type="SUPFAM" id="SSF53850">
    <property type="entry name" value="Periplasmic binding protein-like II"/>
    <property type="match status" value="1"/>
</dbReference>
<keyword evidence="17" id="KW-1015">Disulfide bond</keyword>
<keyword evidence="5 19" id="KW-1133">Transmembrane helix</keyword>
<accession>A0A8S3UGI6</accession>
<feature type="binding site" evidence="15">
    <location>
        <position position="511"/>
    </location>
    <ligand>
        <name>L-glutamate</name>
        <dbReference type="ChEBI" id="CHEBI:29985"/>
    </ligand>
</feature>
<keyword evidence="13" id="KW-0407">Ion channel</keyword>
<evidence type="ECO:0000256" key="14">
    <source>
        <dbReference type="ARBA" id="ARBA00034104"/>
    </source>
</evidence>
<dbReference type="InterPro" id="IPR001828">
    <property type="entry name" value="ANF_lig-bd_rcpt"/>
</dbReference>
<feature type="binding site" evidence="15">
    <location>
        <position position="506"/>
    </location>
    <ligand>
        <name>L-glutamate</name>
        <dbReference type="ChEBI" id="CHEBI:29985"/>
    </ligand>
</feature>
<evidence type="ECO:0000256" key="13">
    <source>
        <dbReference type="ARBA" id="ARBA00023303"/>
    </source>
</evidence>
<dbReference type="SMART" id="SM00079">
    <property type="entry name" value="PBPe"/>
    <property type="match status" value="1"/>
</dbReference>
<dbReference type="FunFam" id="3.40.190.10:FF:000024">
    <property type="entry name" value="Glutamate receptor, ionotropic, delta 1"/>
    <property type="match status" value="1"/>
</dbReference>
<evidence type="ECO:0000256" key="10">
    <source>
        <dbReference type="ARBA" id="ARBA00023180"/>
    </source>
</evidence>
<feature type="transmembrane region" description="Helical" evidence="19">
    <location>
        <begin position="800"/>
        <end position="823"/>
    </location>
</feature>
<feature type="site" description="Crucial to convey clamshell closure to channel opening" evidence="16">
    <location>
        <position position="644"/>
    </location>
</feature>
<dbReference type="FunFam" id="1.10.287.70:FF:000143">
    <property type="entry name" value="Probable glutamate receptor"/>
    <property type="match status" value="1"/>
</dbReference>
<feature type="domain" description="Ionotropic glutamate receptor L-glutamate and glycine-binding" evidence="22">
    <location>
        <begin position="431"/>
        <end position="495"/>
    </location>
</feature>
<dbReference type="AlphaFoldDB" id="A0A8S3UGI6"/>
<protein>
    <submittedName>
        <fullName evidence="23">GRIK3</fullName>
    </submittedName>
</protein>
<evidence type="ECO:0000256" key="15">
    <source>
        <dbReference type="PIRSR" id="PIRSR601508-1"/>
    </source>
</evidence>
<comment type="caution">
    <text evidence="23">The sequence shown here is derived from an EMBL/GenBank/DDBJ whole genome shotgun (WGS) entry which is preliminary data.</text>
</comment>
<evidence type="ECO:0000256" key="5">
    <source>
        <dbReference type="ARBA" id="ARBA00022989"/>
    </source>
</evidence>
<feature type="domain" description="Ionotropic glutamate receptor C-terminal" evidence="21">
    <location>
        <begin position="421"/>
        <end position="778"/>
    </location>
</feature>